<name>A0AAN6YAW0_9PEZI</name>
<dbReference type="AlphaFoldDB" id="A0AAN6YAW0"/>
<reference evidence="3" key="1">
    <citation type="journal article" date="2023" name="Mol. Phylogenet. Evol.">
        <title>Genome-scale phylogeny and comparative genomics of the fungal order Sordariales.</title>
        <authorList>
            <person name="Hensen N."/>
            <person name="Bonometti L."/>
            <person name="Westerberg I."/>
            <person name="Brannstrom I.O."/>
            <person name="Guillou S."/>
            <person name="Cros-Aarteil S."/>
            <person name="Calhoun S."/>
            <person name="Haridas S."/>
            <person name="Kuo A."/>
            <person name="Mondo S."/>
            <person name="Pangilinan J."/>
            <person name="Riley R."/>
            <person name="LaButti K."/>
            <person name="Andreopoulos B."/>
            <person name="Lipzen A."/>
            <person name="Chen C."/>
            <person name="Yan M."/>
            <person name="Daum C."/>
            <person name="Ng V."/>
            <person name="Clum A."/>
            <person name="Steindorff A."/>
            <person name="Ohm R.A."/>
            <person name="Martin F."/>
            <person name="Silar P."/>
            <person name="Natvig D.O."/>
            <person name="Lalanne C."/>
            <person name="Gautier V."/>
            <person name="Ament-Velasquez S.L."/>
            <person name="Kruys A."/>
            <person name="Hutchinson M.I."/>
            <person name="Powell A.J."/>
            <person name="Barry K."/>
            <person name="Miller A.N."/>
            <person name="Grigoriev I.V."/>
            <person name="Debuchy R."/>
            <person name="Gladieux P."/>
            <person name="Hiltunen Thoren M."/>
            <person name="Johannesson H."/>
        </authorList>
    </citation>
    <scope>NUCLEOTIDE SEQUENCE</scope>
    <source>
        <strain evidence="3">PSN293</strain>
    </source>
</reference>
<reference evidence="3" key="2">
    <citation type="submission" date="2023-05" db="EMBL/GenBank/DDBJ databases">
        <authorList>
            <consortium name="Lawrence Berkeley National Laboratory"/>
            <person name="Steindorff A."/>
            <person name="Hensen N."/>
            <person name="Bonometti L."/>
            <person name="Westerberg I."/>
            <person name="Brannstrom I.O."/>
            <person name="Guillou S."/>
            <person name="Cros-Aarteil S."/>
            <person name="Calhoun S."/>
            <person name="Haridas S."/>
            <person name="Kuo A."/>
            <person name="Mondo S."/>
            <person name="Pangilinan J."/>
            <person name="Riley R."/>
            <person name="Labutti K."/>
            <person name="Andreopoulos B."/>
            <person name="Lipzen A."/>
            <person name="Chen C."/>
            <person name="Yanf M."/>
            <person name="Daum C."/>
            <person name="Ng V."/>
            <person name="Clum A."/>
            <person name="Ohm R."/>
            <person name="Martin F."/>
            <person name="Silar P."/>
            <person name="Natvig D."/>
            <person name="Lalanne C."/>
            <person name="Gautier V."/>
            <person name="Ament-Velasquez S.L."/>
            <person name="Kruys A."/>
            <person name="Hutchinson M.I."/>
            <person name="Powell A.J."/>
            <person name="Barry K."/>
            <person name="Miller A.N."/>
            <person name="Grigoriev I.V."/>
            <person name="Debuchy R."/>
            <person name="Gladieux P."/>
            <person name="Thoren M.H."/>
            <person name="Johannesson H."/>
        </authorList>
    </citation>
    <scope>NUCLEOTIDE SEQUENCE</scope>
    <source>
        <strain evidence="3">PSN293</strain>
    </source>
</reference>
<keyword evidence="2" id="KW-1133">Transmembrane helix</keyword>
<dbReference type="EMBL" id="MU858091">
    <property type="protein sequence ID" value="KAK4214576.1"/>
    <property type="molecule type" value="Genomic_DNA"/>
</dbReference>
<proteinExistence type="predicted"/>
<comment type="caution">
    <text evidence="3">The sequence shown here is derived from an EMBL/GenBank/DDBJ whole genome shotgun (WGS) entry which is preliminary data.</text>
</comment>
<dbReference type="Proteomes" id="UP001301769">
    <property type="component" value="Unassembled WGS sequence"/>
</dbReference>
<feature type="region of interest" description="Disordered" evidence="1">
    <location>
        <begin position="186"/>
        <end position="210"/>
    </location>
</feature>
<keyword evidence="2" id="KW-0472">Membrane</keyword>
<protein>
    <submittedName>
        <fullName evidence="3">Uncharacterized protein</fullName>
    </submittedName>
</protein>
<feature type="compositionally biased region" description="Polar residues" evidence="1">
    <location>
        <begin position="1"/>
        <end position="10"/>
    </location>
</feature>
<evidence type="ECO:0000256" key="1">
    <source>
        <dbReference type="SAM" id="MobiDB-lite"/>
    </source>
</evidence>
<keyword evidence="2" id="KW-0812">Transmembrane</keyword>
<gene>
    <name evidence="3" type="ORF">QBC37DRAFT_372826</name>
</gene>
<feature type="region of interest" description="Disordered" evidence="1">
    <location>
        <begin position="1"/>
        <end position="42"/>
    </location>
</feature>
<sequence length="210" mass="21851">MKTTQDNYQQILAGPPSPVTPEGRGAHAQSPPGAPRRFTTRRPLLHRHDGSCCFQKSPQMHPSEFERLLRASAGIGPAPSGTAVATGTLVVEADTDMRLAVPSSFDPSGFVIGFTGEDDDPFAALSVGPSQPRDGTAPPVTVTDARDEINPTAGKDMPHSAKERMAKFLGLVAAAVVVAADVLATVSEGRDATSTTPAVPTAPEDGDEDI</sequence>
<evidence type="ECO:0000256" key="2">
    <source>
        <dbReference type="SAM" id="Phobius"/>
    </source>
</evidence>
<organism evidence="3 4">
    <name type="scientific">Rhypophila decipiens</name>
    <dbReference type="NCBI Taxonomy" id="261697"/>
    <lineage>
        <taxon>Eukaryota</taxon>
        <taxon>Fungi</taxon>
        <taxon>Dikarya</taxon>
        <taxon>Ascomycota</taxon>
        <taxon>Pezizomycotina</taxon>
        <taxon>Sordariomycetes</taxon>
        <taxon>Sordariomycetidae</taxon>
        <taxon>Sordariales</taxon>
        <taxon>Naviculisporaceae</taxon>
        <taxon>Rhypophila</taxon>
    </lineage>
</organism>
<feature type="transmembrane region" description="Helical" evidence="2">
    <location>
        <begin position="168"/>
        <end position="187"/>
    </location>
</feature>
<feature type="region of interest" description="Disordered" evidence="1">
    <location>
        <begin position="127"/>
        <end position="160"/>
    </location>
</feature>
<keyword evidence="4" id="KW-1185">Reference proteome</keyword>
<evidence type="ECO:0000313" key="3">
    <source>
        <dbReference type="EMBL" id="KAK4214576.1"/>
    </source>
</evidence>
<accession>A0AAN6YAW0</accession>
<evidence type="ECO:0000313" key="4">
    <source>
        <dbReference type="Proteomes" id="UP001301769"/>
    </source>
</evidence>
<feature type="compositionally biased region" description="Low complexity" evidence="1">
    <location>
        <begin position="186"/>
        <end position="203"/>
    </location>
</feature>